<dbReference type="Gene3D" id="3.40.50.300">
    <property type="entry name" value="P-loop containing nucleotide triphosphate hydrolases"/>
    <property type="match status" value="1"/>
</dbReference>
<gene>
    <name evidence="1" type="ORF">LSP00402_LOCUS21889</name>
</gene>
<dbReference type="EMBL" id="HBHP01035563">
    <property type="protein sequence ID" value="CAD9777873.1"/>
    <property type="molecule type" value="Transcribed_RNA"/>
</dbReference>
<accession>A0A7S2U4T7</accession>
<organism evidence="1">
    <name type="scientific">Lotharella oceanica</name>
    <dbReference type="NCBI Taxonomy" id="641309"/>
    <lineage>
        <taxon>Eukaryota</taxon>
        <taxon>Sar</taxon>
        <taxon>Rhizaria</taxon>
        <taxon>Cercozoa</taxon>
        <taxon>Chlorarachniophyceae</taxon>
        <taxon>Lotharella</taxon>
    </lineage>
</organism>
<evidence type="ECO:0008006" key="2">
    <source>
        <dbReference type="Google" id="ProtNLM"/>
    </source>
</evidence>
<sequence length="239" mass="27472">MAGSEKISSILGISTADGDYGRRRSVSHFVHIPKTGGTSVRSMMPEEYRENFPWGDGYTNRSCGVVMASTFHMTLAELRRCGLRPPMEPGLVLCIVRDPIKRFASEIRWQKIWQFQDLTGRELVEKAKKWCEQTGPLKYHDHYAHCRPQARYLNDENGNDECDILISDPSRHSKLLTSILPGDEVPHINRFERKKPEFTFTQADLDWISKFYAEDFADPRLQLAFAGGVVLKRRPKKLD</sequence>
<proteinExistence type="predicted"/>
<evidence type="ECO:0000313" key="1">
    <source>
        <dbReference type="EMBL" id="CAD9777873.1"/>
    </source>
</evidence>
<dbReference type="InterPro" id="IPR027417">
    <property type="entry name" value="P-loop_NTPase"/>
</dbReference>
<reference evidence="1" key="1">
    <citation type="submission" date="2021-01" db="EMBL/GenBank/DDBJ databases">
        <authorList>
            <person name="Corre E."/>
            <person name="Pelletier E."/>
            <person name="Niang G."/>
            <person name="Scheremetjew M."/>
            <person name="Finn R."/>
            <person name="Kale V."/>
            <person name="Holt S."/>
            <person name="Cochrane G."/>
            <person name="Meng A."/>
            <person name="Brown T."/>
            <person name="Cohen L."/>
        </authorList>
    </citation>
    <scope>NUCLEOTIDE SEQUENCE</scope>
    <source>
        <strain evidence="1">CCMP622</strain>
    </source>
</reference>
<name>A0A7S2U4T7_9EUKA</name>
<dbReference type="SUPFAM" id="SSF52540">
    <property type="entry name" value="P-loop containing nucleoside triphosphate hydrolases"/>
    <property type="match status" value="1"/>
</dbReference>
<dbReference type="AlphaFoldDB" id="A0A7S2U4T7"/>
<protein>
    <recommendedName>
        <fullName evidence="2">Sulfotransferase family protein</fullName>
    </recommendedName>
</protein>